<evidence type="ECO:0000313" key="3">
    <source>
        <dbReference type="Proteomes" id="UP000008281"/>
    </source>
</evidence>
<dbReference type="KEGG" id="crq:GCK72_009155"/>
<name>E3MKX3_CAERE</name>
<dbReference type="AlphaFoldDB" id="E3MKX3"/>
<organism evidence="3">
    <name type="scientific">Caenorhabditis remanei</name>
    <name type="common">Caenorhabditis vulgaris</name>
    <dbReference type="NCBI Taxonomy" id="31234"/>
    <lineage>
        <taxon>Eukaryota</taxon>
        <taxon>Metazoa</taxon>
        <taxon>Ecdysozoa</taxon>
        <taxon>Nematoda</taxon>
        <taxon>Chromadorea</taxon>
        <taxon>Rhabditida</taxon>
        <taxon>Rhabditina</taxon>
        <taxon>Rhabditomorpha</taxon>
        <taxon>Rhabditoidea</taxon>
        <taxon>Rhabditidae</taxon>
        <taxon>Peloderinae</taxon>
        <taxon>Caenorhabditis</taxon>
    </lineage>
</organism>
<dbReference type="Proteomes" id="UP000008281">
    <property type="component" value="Unassembled WGS sequence"/>
</dbReference>
<evidence type="ECO:0000259" key="1">
    <source>
        <dbReference type="PROSITE" id="PS50181"/>
    </source>
</evidence>
<dbReference type="Pfam" id="PF07735">
    <property type="entry name" value="FBA_2"/>
    <property type="match status" value="1"/>
</dbReference>
<dbReference type="PANTHER" id="PTHR22899">
    <property type="entry name" value="CYCLIN-RELATED F-BOX FAMILY"/>
    <property type="match status" value="1"/>
</dbReference>
<dbReference type="Pfam" id="PF00646">
    <property type="entry name" value="F-box"/>
    <property type="match status" value="1"/>
</dbReference>
<dbReference type="InParanoid" id="E3MKX3"/>
<sequence>MSPGFPLFRLPDNVVLSVFRSMEAVELMLLSMISMRTKEIVCSLNLHPEKISLDTRASCNLEIRFSPFIICVAFEKFEKRNAERELVEIERPEKVGFYVTRIVDYRTFEGLEYFINGTMEQDYQWENGTFEVRDYIDHFMEILHHDWIDELSVMGDDAYPPEEIQQLVNGLDIRLLSFSDDGSLRISDDDMIIYLNAVKPTRCFYLDKSPLFAWNHTRMSQFFIQNLDYIVIGDAPLLTLDDLLLMNISEIQINRTWMIEKDFNRFLKHWIAGSNPRLKYLTVGDDSTTDDREEFERELLNGIDHRKIPDEEERTCIKRMGTYEECREKMTGGSYIRRKDGAEAIVHAEYLRFHLILQELVNF</sequence>
<dbReference type="InterPro" id="IPR001810">
    <property type="entry name" value="F-box_dom"/>
</dbReference>
<feature type="domain" description="F-box" evidence="1">
    <location>
        <begin position="4"/>
        <end position="51"/>
    </location>
</feature>
<reference evidence="2" key="1">
    <citation type="submission" date="2007-07" db="EMBL/GenBank/DDBJ databases">
        <title>PCAP assembly of the Caenorhabditis remanei genome.</title>
        <authorList>
            <consortium name="The Caenorhabditis remanei Sequencing Consortium"/>
            <person name="Wilson R.K."/>
        </authorList>
    </citation>
    <scope>NUCLEOTIDE SEQUENCE [LARGE SCALE GENOMIC DNA]</scope>
    <source>
        <strain evidence="2">PB4641</strain>
    </source>
</reference>
<evidence type="ECO:0000313" key="2">
    <source>
        <dbReference type="EMBL" id="EFP04263.1"/>
    </source>
</evidence>
<gene>
    <name evidence="2" type="ORF">CRE_26621</name>
</gene>
<dbReference type="CTD" id="9818326"/>
<protein>
    <recommendedName>
        <fullName evidence="1">F-box domain-containing protein</fullName>
    </recommendedName>
</protein>
<dbReference type="HOGENOM" id="CLU_028840_1_3_1"/>
<dbReference type="RefSeq" id="XP_003103205.2">
    <property type="nucleotide sequence ID" value="XM_003103157.2"/>
</dbReference>
<dbReference type="OrthoDB" id="5883672at2759"/>
<dbReference type="InterPro" id="IPR012885">
    <property type="entry name" value="F-box_Sdz-33"/>
</dbReference>
<proteinExistence type="predicted"/>
<dbReference type="FunCoup" id="E3MKX3">
    <property type="interactions" value="541"/>
</dbReference>
<dbReference type="eggNOG" id="ENOG502QUPQ">
    <property type="taxonomic scope" value="Eukaryota"/>
</dbReference>
<dbReference type="InterPro" id="IPR053222">
    <property type="entry name" value="Zygotic_Embryogenesis-Asso"/>
</dbReference>
<dbReference type="PANTHER" id="PTHR22899:SF0">
    <property type="entry name" value="F-BOX ASSOCIATED DOMAIN-CONTAINING PROTEIN-RELATED"/>
    <property type="match status" value="1"/>
</dbReference>
<dbReference type="GeneID" id="9818326"/>
<accession>E3MKX3</accession>
<dbReference type="OMA" id="IELEICT"/>
<dbReference type="EMBL" id="DS268453">
    <property type="protein sequence ID" value="EFP04263.1"/>
    <property type="molecule type" value="Genomic_DNA"/>
</dbReference>
<keyword evidence="3" id="KW-1185">Reference proteome</keyword>
<dbReference type="PROSITE" id="PS50181">
    <property type="entry name" value="FBOX"/>
    <property type="match status" value="1"/>
</dbReference>